<dbReference type="EMBL" id="NBYO01000003">
    <property type="protein sequence ID" value="OXS99447.1"/>
    <property type="molecule type" value="Genomic_DNA"/>
</dbReference>
<dbReference type="Proteomes" id="UP000215405">
    <property type="component" value="Unassembled WGS sequence"/>
</dbReference>
<name>A0A231UU34_9HYPH</name>
<reference evidence="3" key="1">
    <citation type="journal article" date="2017" name="Int. J. Syst. Evol. Microbiol.">
        <title>Notoacmeibacter marinus gen. nov., sp. nov., isolated from the gut of a limpet and proposal of Notoacmeibacteraceae fam. nov. in the order Rhizobiales of the class Alphaproteobacteria.</title>
        <authorList>
            <person name="Huang Z."/>
            <person name="Guo F."/>
            <person name="Lai Q."/>
        </authorList>
    </citation>
    <scope>NUCLEOTIDE SEQUENCE [LARGE SCALE GENOMIC DNA]</scope>
    <source>
        <strain evidence="3">XMTR2A4</strain>
    </source>
</reference>
<proteinExistence type="predicted"/>
<keyword evidence="3" id="KW-1185">Reference proteome</keyword>
<evidence type="ECO:0000256" key="1">
    <source>
        <dbReference type="SAM" id="MobiDB-lite"/>
    </source>
</evidence>
<evidence type="ECO:0000313" key="3">
    <source>
        <dbReference type="Proteomes" id="UP000215405"/>
    </source>
</evidence>
<dbReference type="Pfam" id="PF11836">
    <property type="entry name" value="Phage_TAC_11"/>
    <property type="match status" value="1"/>
</dbReference>
<protein>
    <recommendedName>
        <fullName evidence="4">Transfer Agent</fullName>
    </recommendedName>
</protein>
<sequence length="138" mass="14354">MVAANEQRGEIVAILDGESRRLCLTLGSLAELETAFGVDGLSELAARLSEGRLSASDFMTIIAAGLRGGGDSDADEEAVAAMRCENGIAGFARIVVRLLMATFGHETQTQSRAEGHDETGPFGEASAPHPTITIPGKP</sequence>
<gene>
    <name evidence="2" type="ORF">B7H23_14940</name>
</gene>
<dbReference type="RefSeq" id="WP_094078224.1">
    <property type="nucleotide sequence ID" value="NZ_NBYO01000003.1"/>
</dbReference>
<dbReference type="AlphaFoldDB" id="A0A231UU34"/>
<dbReference type="InterPro" id="IPR021791">
    <property type="entry name" value="Phage_TAC_11"/>
</dbReference>
<organism evidence="2 3">
    <name type="scientific">Notoacmeibacter marinus</name>
    <dbReference type="NCBI Taxonomy" id="1876515"/>
    <lineage>
        <taxon>Bacteria</taxon>
        <taxon>Pseudomonadati</taxon>
        <taxon>Pseudomonadota</taxon>
        <taxon>Alphaproteobacteria</taxon>
        <taxon>Hyphomicrobiales</taxon>
        <taxon>Notoacmeibacteraceae</taxon>
        <taxon>Notoacmeibacter</taxon>
    </lineage>
</organism>
<evidence type="ECO:0000313" key="2">
    <source>
        <dbReference type="EMBL" id="OXS99447.1"/>
    </source>
</evidence>
<accession>A0A231UU34</accession>
<evidence type="ECO:0008006" key="4">
    <source>
        <dbReference type="Google" id="ProtNLM"/>
    </source>
</evidence>
<comment type="caution">
    <text evidence="2">The sequence shown here is derived from an EMBL/GenBank/DDBJ whole genome shotgun (WGS) entry which is preliminary data.</text>
</comment>
<feature type="region of interest" description="Disordered" evidence="1">
    <location>
        <begin position="107"/>
        <end position="138"/>
    </location>
</feature>